<evidence type="ECO:0000313" key="2">
    <source>
        <dbReference type="Proteomes" id="UP000277212"/>
    </source>
</evidence>
<reference evidence="1 2" key="1">
    <citation type="submission" date="2017-06" db="EMBL/GenBank/DDBJ databases">
        <title>Comparative genomic analysis of Ambrosia Fusariam Clade fungi.</title>
        <authorList>
            <person name="Stajich J.E."/>
            <person name="Carrillo J."/>
            <person name="Kijimoto T."/>
            <person name="Eskalen A."/>
            <person name="O'Donnell K."/>
            <person name="Kasson M."/>
        </authorList>
    </citation>
    <scope>NUCLEOTIDE SEQUENCE [LARGE SCALE GENOMIC DNA]</scope>
    <source>
        <strain evidence="1">UCR3666</strain>
    </source>
</reference>
<gene>
    <name evidence="1" type="ORF">CDV36_013804</name>
</gene>
<name>A0A3M2RN25_9HYPO</name>
<sequence length="149" mass="16147">MENGGQYTNLNHLILASLAGGSLYNVYDLMNTDPHGMYVPKDKNFGDFTPVPRGSYVADVRNTNKMLNKIAVDLATKRPVDFGKVQLAYEPADTGSVGIVDVRSGTEVAVLSTGDAQITFSSIRVYGIESVESGSFHSFKWIKSGSVSY</sequence>
<keyword evidence="2" id="KW-1185">Reference proteome</keyword>
<proteinExistence type="predicted"/>
<accession>A0A3M2RN25</accession>
<dbReference type="Proteomes" id="UP000277212">
    <property type="component" value="Unassembled WGS sequence"/>
</dbReference>
<comment type="caution">
    <text evidence="1">The sequence shown here is derived from an EMBL/GenBank/DDBJ whole genome shotgun (WGS) entry which is preliminary data.</text>
</comment>
<evidence type="ECO:0000313" key="1">
    <source>
        <dbReference type="EMBL" id="RMJ06609.1"/>
    </source>
</evidence>
<dbReference type="AlphaFoldDB" id="A0A3M2RN25"/>
<protein>
    <submittedName>
        <fullName evidence="1">Uncharacterized protein</fullName>
    </submittedName>
</protein>
<organism evidence="1 2">
    <name type="scientific">Fusarium kuroshium</name>
    <dbReference type="NCBI Taxonomy" id="2010991"/>
    <lineage>
        <taxon>Eukaryota</taxon>
        <taxon>Fungi</taxon>
        <taxon>Dikarya</taxon>
        <taxon>Ascomycota</taxon>
        <taxon>Pezizomycotina</taxon>
        <taxon>Sordariomycetes</taxon>
        <taxon>Hypocreomycetidae</taxon>
        <taxon>Hypocreales</taxon>
        <taxon>Nectriaceae</taxon>
        <taxon>Fusarium</taxon>
        <taxon>Fusarium solani species complex</taxon>
    </lineage>
</organism>
<dbReference type="OrthoDB" id="5152227at2759"/>
<dbReference type="EMBL" id="NKUJ01000401">
    <property type="protein sequence ID" value="RMJ06609.1"/>
    <property type="molecule type" value="Genomic_DNA"/>
</dbReference>